<dbReference type="PANTHER" id="PTHR38887:SF1">
    <property type="entry name" value="RAS MODIFICATION PROTEIN ERF4"/>
    <property type="match status" value="1"/>
</dbReference>
<evidence type="ECO:0000256" key="1">
    <source>
        <dbReference type="SAM" id="MobiDB-lite"/>
    </source>
</evidence>
<feature type="compositionally biased region" description="Polar residues" evidence="1">
    <location>
        <begin position="191"/>
        <end position="208"/>
    </location>
</feature>
<gene>
    <name evidence="2" type="ORF">N7450_011638</name>
</gene>
<name>A0AAD6GN63_9EURO</name>
<evidence type="ECO:0000313" key="3">
    <source>
        <dbReference type="Proteomes" id="UP001216150"/>
    </source>
</evidence>
<feature type="region of interest" description="Disordered" evidence="1">
    <location>
        <begin position="191"/>
        <end position="215"/>
    </location>
</feature>
<dbReference type="InterPro" id="IPR053221">
    <property type="entry name" value="Burnettramic_acid_biosynth"/>
</dbReference>
<organism evidence="2 3">
    <name type="scientific">Penicillium hetheringtonii</name>
    <dbReference type="NCBI Taxonomy" id="911720"/>
    <lineage>
        <taxon>Eukaryota</taxon>
        <taxon>Fungi</taxon>
        <taxon>Dikarya</taxon>
        <taxon>Ascomycota</taxon>
        <taxon>Pezizomycotina</taxon>
        <taxon>Eurotiomycetes</taxon>
        <taxon>Eurotiomycetidae</taxon>
        <taxon>Eurotiales</taxon>
        <taxon>Aspergillaceae</taxon>
        <taxon>Penicillium</taxon>
    </lineage>
</organism>
<sequence>MASKSTSHVNNEDFIEPHRCTDFDEENSTPIDAATEEEEEANTAITAFIESNARISVASSYRQIACPIVVPQRRPGNKERGFMKAYAPILSQYDITQEHFHGFIDALNKAVRASKWIAAVQIAAFGASFVPNQISMGATAAVQIVSAVAAKAQVRWKVNTFINKANRDLFCPRGLYCMIVTYNPLAQQQQKDISTSITRPSDNGNSGPSRREWPEKVAKNLRNPFSTTTEGEQNLPSEIAPLIFSDDEDGNSQMKEKPWDKLNDYFDRRARARYASESNHDVLSSAPETKFKNRFVDPNHPASNGGLLGLISGGHLTRDPKKTMEDTKSLYLQQEKLIHEQQDSQLELLRSQFQAMGFSDQQQRDYIAIYEQQFQQQRDQLKTQIEGTEMIPRKILRNVLYLMVVNLPTEEEIEAARMATNADEVDNGRQKSFVSIVNVQ</sequence>
<evidence type="ECO:0000313" key="2">
    <source>
        <dbReference type="EMBL" id="KAJ5569152.1"/>
    </source>
</evidence>
<dbReference type="PANTHER" id="PTHR38887">
    <property type="entry name" value="CHROMOSOME 21, WHOLE GENOME SHOTGUN SEQUENCE"/>
    <property type="match status" value="1"/>
</dbReference>
<dbReference type="EMBL" id="JAQJAC010000010">
    <property type="protein sequence ID" value="KAJ5569152.1"/>
    <property type="molecule type" value="Genomic_DNA"/>
</dbReference>
<keyword evidence="3" id="KW-1185">Reference proteome</keyword>
<dbReference type="AlphaFoldDB" id="A0AAD6GN63"/>
<protein>
    <submittedName>
        <fullName evidence="2">Uncharacterized protein</fullName>
    </submittedName>
</protein>
<reference evidence="2 3" key="1">
    <citation type="journal article" date="2023" name="IMA Fungus">
        <title>Comparative genomic study of the Penicillium genus elucidates a diverse pangenome and 15 lateral gene transfer events.</title>
        <authorList>
            <person name="Petersen C."/>
            <person name="Sorensen T."/>
            <person name="Nielsen M.R."/>
            <person name="Sondergaard T.E."/>
            <person name="Sorensen J.L."/>
            <person name="Fitzpatrick D.A."/>
            <person name="Frisvad J.C."/>
            <person name="Nielsen K.L."/>
        </authorList>
    </citation>
    <scope>NUCLEOTIDE SEQUENCE [LARGE SCALE GENOMIC DNA]</scope>
    <source>
        <strain evidence="2 3">IBT 29057</strain>
    </source>
</reference>
<accession>A0AAD6GN63</accession>
<comment type="caution">
    <text evidence="2">The sequence shown here is derived from an EMBL/GenBank/DDBJ whole genome shotgun (WGS) entry which is preliminary data.</text>
</comment>
<dbReference type="Proteomes" id="UP001216150">
    <property type="component" value="Unassembled WGS sequence"/>
</dbReference>
<proteinExistence type="predicted"/>